<dbReference type="RefSeq" id="XP_034231566.1">
    <property type="nucleotide sequence ID" value="XM_034375675.1"/>
</dbReference>
<accession>A0A6P8Y6E1</accession>
<dbReference type="PANTHER" id="PTHR23131">
    <property type="entry name" value="ENDORIBONUCLEASE LACTB2"/>
    <property type="match status" value="1"/>
</dbReference>
<dbReference type="KEGG" id="tpal:117639776"/>
<comment type="similarity">
    <text evidence="1">Belongs to the metallo-beta-lactamase superfamily. Glyoxalase II family.</text>
</comment>
<dbReference type="GO" id="GO:0004521">
    <property type="term" value="F:RNA endonuclease activity"/>
    <property type="evidence" value="ECO:0007669"/>
    <property type="project" value="TreeGrafter"/>
</dbReference>
<dbReference type="GO" id="GO:0005759">
    <property type="term" value="C:mitochondrial matrix"/>
    <property type="evidence" value="ECO:0007669"/>
    <property type="project" value="TreeGrafter"/>
</dbReference>
<organism evidence="8">
    <name type="scientific">Thrips palmi</name>
    <name type="common">Melon thrips</name>
    <dbReference type="NCBI Taxonomy" id="161013"/>
    <lineage>
        <taxon>Eukaryota</taxon>
        <taxon>Metazoa</taxon>
        <taxon>Ecdysozoa</taxon>
        <taxon>Arthropoda</taxon>
        <taxon>Hexapoda</taxon>
        <taxon>Insecta</taxon>
        <taxon>Pterygota</taxon>
        <taxon>Neoptera</taxon>
        <taxon>Paraneoptera</taxon>
        <taxon>Thysanoptera</taxon>
        <taxon>Terebrantia</taxon>
        <taxon>Thripoidea</taxon>
        <taxon>Thripidae</taxon>
        <taxon>Thrips</taxon>
    </lineage>
</organism>
<dbReference type="SUPFAM" id="SSF56281">
    <property type="entry name" value="Metallo-hydrolase/oxidoreductase"/>
    <property type="match status" value="1"/>
</dbReference>
<feature type="domain" description="Metallo-beta-lactamase" evidence="6">
    <location>
        <begin position="31"/>
        <end position="194"/>
    </location>
</feature>
<dbReference type="Pfam" id="PF00753">
    <property type="entry name" value="Lactamase_B"/>
    <property type="match status" value="1"/>
</dbReference>
<evidence type="ECO:0000313" key="8">
    <source>
        <dbReference type="RefSeq" id="XP_034231566.1"/>
    </source>
</evidence>
<protein>
    <recommendedName>
        <fullName evidence="5">Beta-lactamase-like protein 2 homolog</fullName>
    </recommendedName>
</protein>
<dbReference type="GO" id="GO:0031123">
    <property type="term" value="P:RNA 3'-end processing"/>
    <property type="evidence" value="ECO:0007669"/>
    <property type="project" value="UniProtKB-ARBA"/>
</dbReference>
<dbReference type="GeneID" id="117639776"/>
<dbReference type="InterPro" id="IPR041516">
    <property type="entry name" value="LACTB2_WH"/>
</dbReference>
<keyword evidence="3" id="KW-0378">Hydrolase</keyword>
<dbReference type="SMART" id="SM00849">
    <property type="entry name" value="Lactamase_B"/>
    <property type="match status" value="1"/>
</dbReference>
<reference evidence="8" key="1">
    <citation type="submission" date="2025-08" db="UniProtKB">
        <authorList>
            <consortium name="RefSeq"/>
        </authorList>
    </citation>
    <scope>IDENTIFICATION</scope>
    <source>
        <tissue evidence="8">Total insect</tissue>
    </source>
</reference>
<dbReference type="InParanoid" id="A0A6P8Y6E1"/>
<dbReference type="AlphaFoldDB" id="A0A6P8Y6E1"/>
<dbReference type="GO" id="GO:0016787">
    <property type="term" value="F:hydrolase activity"/>
    <property type="evidence" value="ECO:0007669"/>
    <property type="project" value="UniProtKB-KW"/>
</dbReference>
<dbReference type="InterPro" id="IPR036388">
    <property type="entry name" value="WH-like_DNA-bd_sf"/>
</dbReference>
<gene>
    <name evidence="8" type="primary">LOC117639776</name>
</gene>
<dbReference type="FunCoup" id="A0A6P8Y6E1">
    <property type="interactions" value="1135"/>
</dbReference>
<dbReference type="Proteomes" id="UP000515158">
    <property type="component" value="Unplaced"/>
</dbReference>
<keyword evidence="7" id="KW-1185">Reference proteome</keyword>
<evidence type="ECO:0000256" key="5">
    <source>
        <dbReference type="ARBA" id="ARBA00069358"/>
    </source>
</evidence>
<proteinExistence type="inferred from homology"/>
<evidence type="ECO:0000259" key="6">
    <source>
        <dbReference type="SMART" id="SM00849"/>
    </source>
</evidence>
<dbReference type="OrthoDB" id="17458at2759"/>
<dbReference type="InterPro" id="IPR047921">
    <property type="entry name" value="LACTB2-like_MBL-fold"/>
</dbReference>
<name>A0A6P8Y6E1_THRPL</name>
<sequence length="285" mass="32135">MARAVIPPISRLCEGVIRILGMNPGMMELQGTNTYLLGSGKRRILLDAGDENKPEYIQNLQKVLKEEDVDLEHIIITHWHHDHIGGVKEVLKHVNADVSVWKYPRTDGDEQEGIPLKFLKDGHEFKTENATFKVCHTPGHTTDHIVLFSPTTGQMFSGDNVLGEGTAVFEDLYEYMRSLSLMVGMKPTVIFPGHGPVVEDPVKKITYYIDHRNAREAQVLKVLCDNPDKIFSALEIVKIIYVDVNENLHYAASINVTHHLEKLVKEGKVISSGDGWQYRKLESSL</sequence>
<dbReference type="PANTHER" id="PTHR23131:SF0">
    <property type="entry name" value="ENDORIBONUCLEASE LACTB2"/>
    <property type="match status" value="1"/>
</dbReference>
<dbReference type="Gene3D" id="1.10.10.10">
    <property type="entry name" value="Winged helix-like DNA-binding domain superfamily/Winged helix DNA-binding domain"/>
    <property type="match status" value="1"/>
</dbReference>
<dbReference type="InterPro" id="IPR050662">
    <property type="entry name" value="Sec-metab_biosynth-thioest"/>
</dbReference>
<evidence type="ECO:0000256" key="2">
    <source>
        <dbReference type="ARBA" id="ARBA00022723"/>
    </source>
</evidence>
<dbReference type="Gene3D" id="3.60.15.10">
    <property type="entry name" value="Ribonuclease Z/Hydroxyacylglutathione hydrolase-like"/>
    <property type="match status" value="1"/>
</dbReference>
<evidence type="ECO:0000256" key="1">
    <source>
        <dbReference type="ARBA" id="ARBA00006759"/>
    </source>
</evidence>
<dbReference type="GO" id="GO:0046872">
    <property type="term" value="F:metal ion binding"/>
    <property type="evidence" value="ECO:0007669"/>
    <property type="project" value="UniProtKB-KW"/>
</dbReference>
<keyword evidence="4" id="KW-0862">Zinc</keyword>
<evidence type="ECO:0000313" key="7">
    <source>
        <dbReference type="Proteomes" id="UP000515158"/>
    </source>
</evidence>
<evidence type="ECO:0000256" key="3">
    <source>
        <dbReference type="ARBA" id="ARBA00022801"/>
    </source>
</evidence>
<dbReference type="FunFam" id="3.60.15.10:FF:000017">
    <property type="entry name" value="Lactamase beta 2"/>
    <property type="match status" value="1"/>
</dbReference>
<dbReference type="InterPro" id="IPR001279">
    <property type="entry name" value="Metallo-B-lactamas"/>
</dbReference>
<dbReference type="GO" id="GO:0003727">
    <property type="term" value="F:single-stranded RNA binding"/>
    <property type="evidence" value="ECO:0007669"/>
    <property type="project" value="TreeGrafter"/>
</dbReference>
<evidence type="ECO:0000256" key="4">
    <source>
        <dbReference type="ARBA" id="ARBA00022833"/>
    </source>
</evidence>
<dbReference type="InterPro" id="IPR036866">
    <property type="entry name" value="RibonucZ/Hydroxyglut_hydro"/>
</dbReference>
<dbReference type="Pfam" id="PF17778">
    <property type="entry name" value="WHD_BLACT"/>
    <property type="match status" value="1"/>
</dbReference>
<keyword evidence="2" id="KW-0479">Metal-binding</keyword>
<dbReference type="CDD" id="cd07722">
    <property type="entry name" value="LACTB2-like_MBL-fold"/>
    <property type="match status" value="1"/>
</dbReference>
<dbReference type="FunFam" id="1.10.10.10:FF:000328">
    <property type="entry name" value="Lactamase beta 2"/>
    <property type="match status" value="1"/>
</dbReference>